<comment type="catalytic activity">
    <reaction evidence="1">
        <text>Endohydrolysis of (1-&gt;4)-beta-D-glucosidic linkages in cellulose, lichenin and cereal beta-D-glucans.</text>
        <dbReference type="EC" id="3.2.1.4"/>
    </reaction>
</comment>
<evidence type="ECO:0000256" key="7">
    <source>
        <dbReference type="ARBA" id="ARBA00023326"/>
    </source>
</evidence>
<dbReference type="InterPro" id="IPR012341">
    <property type="entry name" value="6hp_glycosidase-like_sf"/>
</dbReference>
<evidence type="ECO:0000256" key="8">
    <source>
        <dbReference type="PROSITE-ProRule" id="PRU10058"/>
    </source>
</evidence>
<evidence type="ECO:0000256" key="1">
    <source>
        <dbReference type="ARBA" id="ARBA00000966"/>
    </source>
</evidence>
<dbReference type="AlphaFoldDB" id="A0A0J1GV03"/>
<gene>
    <name evidence="10" type="ORF">ABT56_18450</name>
</gene>
<evidence type="ECO:0000256" key="5">
    <source>
        <dbReference type="ARBA" id="ARBA00023001"/>
    </source>
</evidence>
<dbReference type="EC" id="3.2.1.-" evidence="9"/>
<keyword evidence="7 9" id="KW-0624">Polysaccharide degradation</keyword>
<dbReference type="Proteomes" id="UP000036097">
    <property type="component" value="Unassembled WGS sequence"/>
</dbReference>
<sequence length="341" mass="39339">MKWLPLVLATVPLLSHSSVFNSVHGCNIREDSDMWALYKQQFVTSDGRVVDNSNNSISHSESQGYGMVMATFFHDHASFRAIWRWTQQTLQRDSDQLFSWKWQSATPHIPDRNNASDGDIFIAWALLKAEEVWPGNRYREQAAAIINALADTHLVTLDKHTALLPAGYGFEHPSSTVVNPSYWVYPAFNDFAKFNARWQSLNDGGMKILEKSQFGQHALPSDWIEYRNNQWEPAQQFPPRFSYASYRIPLYLIWGGYDNAINDHYRSWLKKYNRAWVDVETNTMANYRAPSGANAIAALVQLSNEDYKHRSVLPEPTLSDDYYSASLIIFSHIAFYERYCQ</sequence>
<dbReference type="InterPro" id="IPR002037">
    <property type="entry name" value="Glyco_hydro_8"/>
</dbReference>
<dbReference type="InterPro" id="IPR019834">
    <property type="entry name" value="Glyco_hydro_8_CS"/>
</dbReference>
<accession>A0A0J1GV03</accession>
<evidence type="ECO:0000256" key="3">
    <source>
        <dbReference type="ARBA" id="ARBA00022729"/>
    </source>
</evidence>
<dbReference type="EMBL" id="LDOT01000030">
    <property type="protein sequence ID" value="KLV03583.1"/>
    <property type="molecule type" value="Genomic_DNA"/>
</dbReference>
<dbReference type="PROSITE" id="PS00812">
    <property type="entry name" value="GLYCOSYL_HYDROL_F8"/>
    <property type="match status" value="1"/>
</dbReference>
<comment type="similarity">
    <text evidence="2 9">Belongs to the glycosyl hydrolase 8 (cellulase D) family.</text>
</comment>
<evidence type="ECO:0000313" key="11">
    <source>
        <dbReference type="Proteomes" id="UP000036097"/>
    </source>
</evidence>
<keyword evidence="3" id="KW-0732">Signal</keyword>
<feature type="active site" description="Nucleophile" evidence="8">
    <location>
        <position position="117"/>
    </location>
</feature>
<keyword evidence="6 9" id="KW-0326">Glycosidase</keyword>
<keyword evidence="11" id="KW-1185">Reference proteome</keyword>
<evidence type="ECO:0000313" key="10">
    <source>
        <dbReference type="EMBL" id="KLV03583.1"/>
    </source>
</evidence>
<evidence type="ECO:0000256" key="4">
    <source>
        <dbReference type="ARBA" id="ARBA00022801"/>
    </source>
</evidence>
<organism evidence="10 11">
    <name type="scientific">Photobacterium aquae</name>
    <dbReference type="NCBI Taxonomy" id="1195763"/>
    <lineage>
        <taxon>Bacteria</taxon>
        <taxon>Pseudomonadati</taxon>
        <taxon>Pseudomonadota</taxon>
        <taxon>Gammaproteobacteria</taxon>
        <taxon>Vibrionales</taxon>
        <taxon>Vibrionaceae</taxon>
        <taxon>Photobacterium</taxon>
    </lineage>
</organism>
<evidence type="ECO:0000256" key="6">
    <source>
        <dbReference type="ARBA" id="ARBA00023295"/>
    </source>
</evidence>
<comment type="caution">
    <text evidence="10">The sequence shown here is derived from an EMBL/GenBank/DDBJ whole genome shotgun (WGS) entry which is preliminary data.</text>
</comment>
<dbReference type="PRINTS" id="PR00735">
    <property type="entry name" value="GLHYDRLASE8"/>
</dbReference>
<dbReference type="InterPro" id="IPR008928">
    <property type="entry name" value="6-hairpin_glycosidase_sf"/>
</dbReference>
<dbReference type="GO" id="GO:0008810">
    <property type="term" value="F:cellulase activity"/>
    <property type="evidence" value="ECO:0007669"/>
    <property type="project" value="UniProtKB-EC"/>
</dbReference>
<keyword evidence="5" id="KW-0136">Cellulose degradation</keyword>
<dbReference type="Gene3D" id="1.50.10.10">
    <property type="match status" value="1"/>
</dbReference>
<proteinExistence type="inferred from homology"/>
<dbReference type="GO" id="GO:0030245">
    <property type="term" value="P:cellulose catabolic process"/>
    <property type="evidence" value="ECO:0007669"/>
    <property type="project" value="UniProtKB-KW"/>
</dbReference>
<dbReference type="RefSeq" id="WP_047880382.1">
    <property type="nucleotide sequence ID" value="NZ_LDOT01000030.1"/>
</dbReference>
<dbReference type="OrthoDB" id="9766708at2"/>
<evidence type="ECO:0000256" key="2">
    <source>
        <dbReference type="ARBA" id="ARBA00009209"/>
    </source>
</evidence>
<name>A0A0J1GV03_9GAMM</name>
<dbReference type="PATRIC" id="fig|1195763.3.peg.3942"/>
<keyword evidence="4 9" id="KW-0378">Hydrolase</keyword>
<evidence type="ECO:0000256" key="9">
    <source>
        <dbReference type="RuleBase" id="RU361167"/>
    </source>
</evidence>
<dbReference type="Pfam" id="PF01270">
    <property type="entry name" value="Glyco_hydro_8"/>
    <property type="match status" value="1"/>
</dbReference>
<protein>
    <recommendedName>
        <fullName evidence="9">Glucanase</fullName>
        <ecNumber evidence="9">3.2.1.-</ecNumber>
    </recommendedName>
</protein>
<dbReference type="STRING" id="1195763.ABT56_18450"/>
<reference evidence="10 11" key="1">
    <citation type="submission" date="2015-05" db="EMBL/GenBank/DDBJ databases">
        <title>Photobacterium galathea sp. nov.</title>
        <authorList>
            <person name="Machado H."/>
            <person name="Gram L."/>
        </authorList>
    </citation>
    <scope>NUCLEOTIDE SEQUENCE [LARGE SCALE GENOMIC DNA]</scope>
    <source>
        <strain evidence="10 11">CGMCC 1.12159</strain>
    </source>
</reference>
<keyword evidence="7 9" id="KW-0119">Carbohydrate metabolism</keyword>
<dbReference type="SUPFAM" id="SSF48208">
    <property type="entry name" value="Six-hairpin glycosidases"/>
    <property type="match status" value="1"/>
</dbReference>